<protein>
    <recommendedName>
        <fullName evidence="6">HTH-type transcriptional regulator SarZ</fullName>
    </recommendedName>
    <alternativeName>
        <fullName evidence="7">Staphylococcal accessory regulator Z</fullName>
    </alternativeName>
</protein>
<dbReference type="PANTHER" id="PTHR42756:SF1">
    <property type="entry name" value="TRANSCRIPTIONAL REPRESSOR OF EMRAB OPERON"/>
    <property type="match status" value="1"/>
</dbReference>
<dbReference type="EMBL" id="JBHSOW010000130">
    <property type="protein sequence ID" value="MFC5653597.1"/>
    <property type="molecule type" value="Genomic_DNA"/>
</dbReference>
<evidence type="ECO:0000313" key="9">
    <source>
        <dbReference type="EMBL" id="MFC5653597.1"/>
    </source>
</evidence>
<reference evidence="10" key="1">
    <citation type="journal article" date="2019" name="Int. J. Syst. Evol. Microbiol.">
        <title>The Global Catalogue of Microorganisms (GCM) 10K type strain sequencing project: providing services to taxonomists for standard genome sequencing and annotation.</title>
        <authorList>
            <consortium name="The Broad Institute Genomics Platform"/>
            <consortium name="The Broad Institute Genome Sequencing Center for Infectious Disease"/>
            <person name="Wu L."/>
            <person name="Ma J."/>
        </authorList>
    </citation>
    <scope>NUCLEOTIDE SEQUENCE [LARGE SCALE GENOMIC DNA]</scope>
    <source>
        <strain evidence="10">CGMCC 1.3240</strain>
    </source>
</reference>
<evidence type="ECO:0000256" key="5">
    <source>
        <dbReference type="ARBA" id="ARBA00046337"/>
    </source>
</evidence>
<sequence>MDQKIDRIAEDYIRLIPLLYRKLDKPNSNTTGRKASSELTHLQTHILEELFQHQQEGISMSQLAKMIRVSKQQLTPLISILEEKSYVIKETGLNDKRIVRLRLTEKGNTIVSQRWERVSSRAA</sequence>
<dbReference type="SMART" id="SM00347">
    <property type="entry name" value="HTH_MARR"/>
    <property type="match status" value="1"/>
</dbReference>
<dbReference type="InterPro" id="IPR055166">
    <property type="entry name" value="Transc_reg_Sar_Rot_HTH"/>
</dbReference>
<comment type="similarity">
    <text evidence="5">Belongs to the SarZ family.</text>
</comment>
<dbReference type="PROSITE" id="PS50995">
    <property type="entry name" value="HTH_MARR_2"/>
    <property type="match status" value="1"/>
</dbReference>
<proteinExistence type="inferred from homology"/>
<keyword evidence="10" id="KW-1185">Reference proteome</keyword>
<dbReference type="RefSeq" id="WP_379192315.1">
    <property type="nucleotide sequence ID" value="NZ_JBHSOW010000130.1"/>
</dbReference>
<keyword evidence="2" id="KW-0805">Transcription regulation</keyword>
<keyword evidence="3" id="KW-0238">DNA-binding</keyword>
<evidence type="ECO:0000256" key="3">
    <source>
        <dbReference type="ARBA" id="ARBA00023125"/>
    </source>
</evidence>
<gene>
    <name evidence="9" type="ORF">ACFPYJ_31655</name>
</gene>
<evidence type="ECO:0000313" key="10">
    <source>
        <dbReference type="Proteomes" id="UP001596047"/>
    </source>
</evidence>
<dbReference type="InterPro" id="IPR036390">
    <property type="entry name" value="WH_DNA-bd_sf"/>
</dbReference>
<dbReference type="InterPro" id="IPR036388">
    <property type="entry name" value="WH-like_DNA-bd_sf"/>
</dbReference>
<feature type="domain" description="HTH marR-type" evidence="8">
    <location>
        <begin position="9"/>
        <end position="123"/>
    </location>
</feature>
<evidence type="ECO:0000256" key="7">
    <source>
        <dbReference type="ARBA" id="ARBA00047207"/>
    </source>
</evidence>
<comment type="caution">
    <text evidence="9">The sequence shown here is derived from an EMBL/GenBank/DDBJ whole genome shotgun (WGS) entry which is preliminary data.</text>
</comment>
<keyword evidence="4" id="KW-0804">Transcription</keyword>
<dbReference type="PRINTS" id="PR00598">
    <property type="entry name" value="HTHMARR"/>
</dbReference>
<name>A0ABW0W8G9_9BACL</name>
<organism evidence="9 10">
    <name type="scientific">Paenibacillus solisilvae</name>
    <dbReference type="NCBI Taxonomy" id="2486751"/>
    <lineage>
        <taxon>Bacteria</taxon>
        <taxon>Bacillati</taxon>
        <taxon>Bacillota</taxon>
        <taxon>Bacilli</taxon>
        <taxon>Bacillales</taxon>
        <taxon>Paenibacillaceae</taxon>
        <taxon>Paenibacillus</taxon>
    </lineage>
</organism>
<evidence type="ECO:0000259" key="8">
    <source>
        <dbReference type="PROSITE" id="PS50995"/>
    </source>
</evidence>
<evidence type="ECO:0000256" key="4">
    <source>
        <dbReference type="ARBA" id="ARBA00023163"/>
    </source>
</evidence>
<accession>A0ABW0W8G9</accession>
<dbReference type="Gene3D" id="1.10.10.10">
    <property type="entry name" value="Winged helix-like DNA-binding domain superfamily/Winged helix DNA-binding domain"/>
    <property type="match status" value="1"/>
</dbReference>
<dbReference type="PANTHER" id="PTHR42756">
    <property type="entry name" value="TRANSCRIPTIONAL REGULATOR, MARR"/>
    <property type="match status" value="1"/>
</dbReference>
<evidence type="ECO:0000256" key="6">
    <source>
        <dbReference type="ARBA" id="ARBA00047188"/>
    </source>
</evidence>
<dbReference type="Proteomes" id="UP001596047">
    <property type="component" value="Unassembled WGS sequence"/>
</dbReference>
<evidence type="ECO:0000256" key="1">
    <source>
        <dbReference type="ARBA" id="ARBA00004496"/>
    </source>
</evidence>
<dbReference type="SUPFAM" id="SSF46785">
    <property type="entry name" value="Winged helix' DNA-binding domain"/>
    <property type="match status" value="1"/>
</dbReference>
<dbReference type="InterPro" id="IPR000835">
    <property type="entry name" value="HTH_MarR-typ"/>
</dbReference>
<dbReference type="Pfam" id="PF22381">
    <property type="entry name" value="Staph_reg_Sar_Rot"/>
    <property type="match status" value="1"/>
</dbReference>
<evidence type="ECO:0000256" key="2">
    <source>
        <dbReference type="ARBA" id="ARBA00023015"/>
    </source>
</evidence>
<comment type="subcellular location">
    <subcellularLocation>
        <location evidence="1">Cytoplasm</location>
    </subcellularLocation>
</comment>